<gene>
    <name evidence="2" type="ORF">C8P68_101306</name>
</gene>
<keyword evidence="3" id="KW-1185">Reference proteome</keyword>
<dbReference type="Proteomes" id="UP000244168">
    <property type="component" value="Unassembled WGS sequence"/>
</dbReference>
<organism evidence="2 3">
    <name type="scientific">Mucilaginibacter yixingensis</name>
    <dbReference type="NCBI Taxonomy" id="1295612"/>
    <lineage>
        <taxon>Bacteria</taxon>
        <taxon>Pseudomonadati</taxon>
        <taxon>Bacteroidota</taxon>
        <taxon>Sphingobacteriia</taxon>
        <taxon>Sphingobacteriales</taxon>
        <taxon>Sphingobacteriaceae</taxon>
        <taxon>Mucilaginibacter</taxon>
    </lineage>
</organism>
<feature type="chain" id="PRO_5015710643" evidence="1">
    <location>
        <begin position="20"/>
        <end position="244"/>
    </location>
</feature>
<keyword evidence="1" id="KW-0732">Signal</keyword>
<evidence type="ECO:0000256" key="1">
    <source>
        <dbReference type="SAM" id="SignalP"/>
    </source>
</evidence>
<dbReference type="RefSeq" id="WP_107826497.1">
    <property type="nucleotide sequence ID" value="NZ_CP160205.1"/>
</dbReference>
<name>A0A2T5JF94_9SPHI</name>
<dbReference type="OrthoDB" id="1494555at2"/>
<proteinExistence type="predicted"/>
<evidence type="ECO:0000313" key="2">
    <source>
        <dbReference type="EMBL" id="PTR01075.1"/>
    </source>
</evidence>
<evidence type="ECO:0000313" key="3">
    <source>
        <dbReference type="Proteomes" id="UP000244168"/>
    </source>
</evidence>
<protein>
    <submittedName>
        <fullName evidence="2">Uncharacterized protein</fullName>
    </submittedName>
</protein>
<dbReference type="AlphaFoldDB" id="A0A2T5JF94"/>
<sequence length="244" mass="28146">MRILFISFLLMALSGALSAQPVQRPVKEFFVLGTMQDYMGRLVRQNDDELDIYYRVEKPIVFALNAMLPKIYPYADVKLDVLTRTNGDTSGFKLTCDTVARRINAYYDYTQPHYHVKLKGGIFRTDDERLAFIAGAYARFGAKCDTAWCISIANSIAKTRLLDSLLKHFGCKSVEIVKNDYIPVGHWLYFHPTKKVEAYLQQYVPLNREQQAYQEGYFQRMLKQAQERAAQRKAKQDSANAKKN</sequence>
<accession>A0A2T5JF94</accession>
<feature type="signal peptide" evidence="1">
    <location>
        <begin position="1"/>
        <end position="19"/>
    </location>
</feature>
<dbReference type="EMBL" id="QAOQ01000001">
    <property type="protein sequence ID" value="PTR01075.1"/>
    <property type="molecule type" value="Genomic_DNA"/>
</dbReference>
<reference evidence="2 3" key="1">
    <citation type="submission" date="2018-04" db="EMBL/GenBank/DDBJ databases">
        <title>Genomic Encyclopedia of Archaeal and Bacterial Type Strains, Phase II (KMG-II): from individual species to whole genera.</title>
        <authorList>
            <person name="Goeker M."/>
        </authorList>
    </citation>
    <scope>NUCLEOTIDE SEQUENCE [LARGE SCALE GENOMIC DNA]</scope>
    <source>
        <strain evidence="2 3">DSM 26809</strain>
    </source>
</reference>
<comment type="caution">
    <text evidence="2">The sequence shown here is derived from an EMBL/GenBank/DDBJ whole genome shotgun (WGS) entry which is preliminary data.</text>
</comment>